<evidence type="ECO:0000313" key="7">
    <source>
        <dbReference type="EMBL" id="RXH58744.1"/>
    </source>
</evidence>
<organism evidence="7 8">
    <name type="scientific">Granulicella sibirica</name>
    <dbReference type="NCBI Taxonomy" id="2479048"/>
    <lineage>
        <taxon>Bacteria</taxon>
        <taxon>Pseudomonadati</taxon>
        <taxon>Acidobacteriota</taxon>
        <taxon>Terriglobia</taxon>
        <taxon>Terriglobales</taxon>
        <taxon>Acidobacteriaceae</taxon>
        <taxon>Granulicella</taxon>
    </lineage>
</organism>
<keyword evidence="2 5" id="KW-0812">Transmembrane</keyword>
<gene>
    <name evidence="7" type="ORF">GRAN_2054</name>
</gene>
<reference evidence="8" key="2">
    <citation type="submission" date="2019-02" db="EMBL/GenBank/DDBJ databases">
        <title>Granulicella sibirica sp. nov., a psychrotolerant acidobacterium isolated from an organic soil layer in forested tundra, West Siberia.</title>
        <authorList>
            <person name="Oshkin I.Y."/>
            <person name="Kulichevskaya I.S."/>
            <person name="Rijpstra W.I.C."/>
            <person name="Sinninghe Damste J.S."/>
            <person name="Rakitin A.L."/>
            <person name="Ravin N.V."/>
            <person name="Dedysh S.N."/>
        </authorList>
    </citation>
    <scope>NUCLEOTIDE SEQUENCE [LARGE SCALE GENOMIC DNA]</scope>
    <source>
        <strain evidence="8">AF10</strain>
    </source>
</reference>
<evidence type="ECO:0000256" key="2">
    <source>
        <dbReference type="ARBA" id="ARBA00022692"/>
    </source>
</evidence>
<sequence>MIYPDSVYTARMNEQQKAWFYAEYERARKDEIAGVLFAVFLGSFGIHHFYLGRNGLGLTYLLLSWTGIPCFLGWIEAFFMPARVREYNVAIASLISSHILAGPGMPVQNGSMPVASI</sequence>
<evidence type="ECO:0000256" key="4">
    <source>
        <dbReference type="ARBA" id="ARBA00023136"/>
    </source>
</evidence>
<dbReference type="GO" id="GO:0016020">
    <property type="term" value="C:membrane"/>
    <property type="evidence" value="ECO:0007669"/>
    <property type="project" value="UniProtKB-SubCell"/>
</dbReference>
<dbReference type="EMBL" id="RDSM01000001">
    <property type="protein sequence ID" value="RXH58744.1"/>
    <property type="molecule type" value="Genomic_DNA"/>
</dbReference>
<evidence type="ECO:0000256" key="1">
    <source>
        <dbReference type="ARBA" id="ARBA00004141"/>
    </source>
</evidence>
<evidence type="ECO:0000256" key="3">
    <source>
        <dbReference type="ARBA" id="ARBA00022989"/>
    </source>
</evidence>
<feature type="transmembrane region" description="Helical" evidence="5">
    <location>
        <begin position="57"/>
        <end position="75"/>
    </location>
</feature>
<comment type="caution">
    <text evidence="7">The sequence shown here is derived from an EMBL/GenBank/DDBJ whole genome shotgun (WGS) entry which is preliminary data.</text>
</comment>
<name>A0A4V1L6C1_9BACT</name>
<accession>A0A4V1L6C1</accession>
<keyword evidence="4 5" id="KW-0472">Membrane</keyword>
<dbReference type="InterPro" id="IPR007829">
    <property type="entry name" value="TM2"/>
</dbReference>
<evidence type="ECO:0000259" key="6">
    <source>
        <dbReference type="Pfam" id="PF05154"/>
    </source>
</evidence>
<feature type="domain" description="TM2" evidence="6">
    <location>
        <begin position="29"/>
        <end position="76"/>
    </location>
</feature>
<dbReference type="RefSeq" id="WP_206662729.1">
    <property type="nucleotide sequence ID" value="NZ_RDSM01000001.1"/>
</dbReference>
<reference evidence="7 8" key="1">
    <citation type="submission" date="2018-11" db="EMBL/GenBank/DDBJ databases">
        <authorList>
            <person name="Mardanov A.V."/>
            <person name="Ravin N.V."/>
            <person name="Dedysh S.N."/>
        </authorList>
    </citation>
    <scope>NUCLEOTIDE SEQUENCE [LARGE SCALE GENOMIC DNA]</scope>
    <source>
        <strain evidence="7 8">AF10</strain>
    </source>
</reference>
<comment type="subcellular location">
    <subcellularLocation>
        <location evidence="1">Membrane</location>
        <topology evidence="1">Multi-pass membrane protein</topology>
    </subcellularLocation>
</comment>
<dbReference type="AlphaFoldDB" id="A0A4V1L6C1"/>
<feature type="transmembrane region" description="Helical" evidence="5">
    <location>
        <begin position="32"/>
        <end position="51"/>
    </location>
</feature>
<evidence type="ECO:0000256" key="5">
    <source>
        <dbReference type="SAM" id="Phobius"/>
    </source>
</evidence>
<evidence type="ECO:0000313" key="8">
    <source>
        <dbReference type="Proteomes" id="UP000289437"/>
    </source>
</evidence>
<protein>
    <recommendedName>
        <fullName evidence="6">TM2 domain-containing protein</fullName>
    </recommendedName>
</protein>
<proteinExistence type="predicted"/>
<dbReference type="Pfam" id="PF05154">
    <property type="entry name" value="TM2"/>
    <property type="match status" value="1"/>
</dbReference>
<keyword evidence="8" id="KW-1185">Reference proteome</keyword>
<keyword evidence="3 5" id="KW-1133">Transmembrane helix</keyword>
<dbReference type="Proteomes" id="UP000289437">
    <property type="component" value="Unassembled WGS sequence"/>
</dbReference>